<dbReference type="InterPro" id="IPR050109">
    <property type="entry name" value="HTH-type_TetR-like_transc_reg"/>
</dbReference>
<dbReference type="SUPFAM" id="SSF48498">
    <property type="entry name" value="Tetracyclin repressor-like, C-terminal domain"/>
    <property type="match status" value="1"/>
</dbReference>
<dbReference type="Pfam" id="PF17939">
    <property type="entry name" value="TetR_C_30"/>
    <property type="match status" value="1"/>
</dbReference>
<dbReference type="Pfam" id="PF00440">
    <property type="entry name" value="TetR_N"/>
    <property type="match status" value="1"/>
</dbReference>
<dbReference type="InterPro" id="IPR036271">
    <property type="entry name" value="Tet_transcr_reg_TetR-rel_C_sf"/>
</dbReference>
<name>A0A3B1D2E9_9ZZZZ</name>
<organism evidence="3">
    <name type="scientific">hydrothermal vent metagenome</name>
    <dbReference type="NCBI Taxonomy" id="652676"/>
    <lineage>
        <taxon>unclassified sequences</taxon>
        <taxon>metagenomes</taxon>
        <taxon>ecological metagenomes</taxon>
    </lineage>
</organism>
<dbReference type="InterPro" id="IPR009057">
    <property type="entry name" value="Homeodomain-like_sf"/>
</dbReference>
<dbReference type="PANTHER" id="PTHR30055">
    <property type="entry name" value="HTH-TYPE TRANSCRIPTIONAL REGULATOR RUTR"/>
    <property type="match status" value="1"/>
</dbReference>
<evidence type="ECO:0000313" key="3">
    <source>
        <dbReference type="EMBL" id="VAX30953.1"/>
    </source>
</evidence>
<accession>A0A3B1D2E9</accession>
<dbReference type="PRINTS" id="PR00455">
    <property type="entry name" value="HTHTETR"/>
</dbReference>
<keyword evidence="1" id="KW-0238">DNA-binding</keyword>
<gene>
    <name evidence="3" type="ORF">MNBD_NITROSPIRAE02-1732</name>
</gene>
<reference evidence="3" key="1">
    <citation type="submission" date="2018-06" db="EMBL/GenBank/DDBJ databases">
        <authorList>
            <person name="Zhirakovskaya E."/>
        </authorList>
    </citation>
    <scope>NUCLEOTIDE SEQUENCE</scope>
</reference>
<dbReference type="Gene3D" id="1.10.357.10">
    <property type="entry name" value="Tetracycline Repressor, domain 2"/>
    <property type="match status" value="1"/>
</dbReference>
<evidence type="ECO:0000259" key="2">
    <source>
        <dbReference type="PROSITE" id="PS50977"/>
    </source>
</evidence>
<dbReference type="GO" id="GO:0003700">
    <property type="term" value="F:DNA-binding transcription factor activity"/>
    <property type="evidence" value="ECO:0007669"/>
    <property type="project" value="TreeGrafter"/>
</dbReference>
<dbReference type="AlphaFoldDB" id="A0A3B1D2E9"/>
<dbReference type="SUPFAM" id="SSF46689">
    <property type="entry name" value="Homeodomain-like"/>
    <property type="match status" value="1"/>
</dbReference>
<proteinExistence type="predicted"/>
<dbReference type="PANTHER" id="PTHR30055:SF235">
    <property type="entry name" value="TRANSCRIPTIONAL REGULATORY PROTEIN"/>
    <property type="match status" value="1"/>
</dbReference>
<dbReference type="PROSITE" id="PS50977">
    <property type="entry name" value="HTH_TETR_2"/>
    <property type="match status" value="1"/>
</dbReference>
<feature type="domain" description="HTH tetR-type" evidence="2">
    <location>
        <begin position="4"/>
        <end position="64"/>
    </location>
</feature>
<dbReference type="GO" id="GO:0000976">
    <property type="term" value="F:transcription cis-regulatory region binding"/>
    <property type="evidence" value="ECO:0007669"/>
    <property type="project" value="TreeGrafter"/>
</dbReference>
<protein>
    <submittedName>
        <fullName evidence="3">Predicted transcriptional regulator for fatty acid degradation FadQ, TetR family</fullName>
    </submittedName>
</protein>
<dbReference type="EMBL" id="UOGH01000188">
    <property type="protein sequence ID" value="VAX30953.1"/>
    <property type="molecule type" value="Genomic_DNA"/>
</dbReference>
<dbReference type="PROSITE" id="PS01081">
    <property type="entry name" value="HTH_TETR_1"/>
    <property type="match status" value="1"/>
</dbReference>
<dbReference type="InterPro" id="IPR023772">
    <property type="entry name" value="DNA-bd_HTH_TetR-type_CS"/>
</dbReference>
<evidence type="ECO:0000256" key="1">
    <source>
        <dbReference type="ARBA" id="ARBA00023125"/>
    </source>
</evidence>
<sequence length="210" mass="23466">MSLADTKERILDSAEYLFARKGFHNTSLRAITGRAEVNLAAVNYHFGSKEALLEAVFERRLVPLNNIRRENLEAVRETARKEGRPPGVEESLRAFIEPTLAFRKSGTGAEDFITLVGRAMSDPDDTVRDVFIRYIAPLFYLLFDILREALPELSPDILFWRLQFAIGAMGHAICMAGKSYSLPEGVTPVSDVESLTAMLLDFVVAGMERP</sequence>
<dbReference type="InterPro" id="IPR041586">
    <property type="entry name" value="PsrA_TetR_C"/>
</dbReference>
<dbReference type="InterPro" id="IPR001647">
    <property type="entry name" value="HTH_TetR"/>
</dbReference>